<evidence type="ECO:0000313" key="8">
    <source>
        <dbReference type="EMBL" id="BBD92435.1"/>
    </source>
</evidence>
<dbReference type="PROSITE" id="PS00444">
    <property type="entry name" value="POLYPRENYL_SYNTHASE_2"/>
    <property type="match status" value="1"/>
</dbReference>
<dbReference type="SFLD" id="SFLDG01017">
    <property type="entry name" value="Polyprenyl_Transferase_Like"/>
    <property type="match status" value="1"/>
</dbReference>
<evidence type="ECO:0000256" key="3">
    <source>
        <dbReference type="ARBA" id="ARBA00022679"/>
    </source>
</evidence>
<evidence type="ECO:0000256" key="1">
    <source>
        <dbReference type="ARBA" id="ARBA00001946"/>
    </source>
</evidence>
<evidence type="ECO:0000256" key="7">
    <source>
        <dbReference type="RuleBase" id="RU004466"/>
    </source>
</evidence>
<evidence type="ECO:0000313" key="9">
    <source>
        <dbReference type="Proteomes" id="UP000274772"/>
    </source>
</evidence>
<reference evidence="8 9" key="1">
    <citation type="submission" date="2018-05" db="EMBL/GenBank/DDBJ databases">
        <title>Complete genome sequencing of three human clinical isolates of Staphylococcus caprae reveals virulence factors similar to those of S. epidermidis and S. capitis.</title>
        <authorList>
            <person name="Watanabe S."/>
            <person name="Cui L."/>
        </authorList>
    </citation>
    <scope>NUCLEOTIDE SEQUENCE [LARGE SCALE GENOMIC DNA]</scope>
    <source>
        <strain evidence="8 9">JMUB590</strain>
    </source>
</reference>
<comment type="similarity">
    <text evidence="2 7">Belongs to the FPP/GGPP synthase family.</text>
</comment>
<keyword evidence="6" id="KW-0414">Isoprene biosynthesis</keyword>
<gene>
    <name evidence="8" type="primary">ispA</name>
    <name evidence="8" type="ORF">JMUB590_1377</name>
</gene>
<comment type="cofactor">
    <cofactor evidence="1">
        <name>Mg(2+)</name>
        <dbReference type="ChEBI" id="CHEBI:18420"/>
    </cofactor>
</comment>
<dbReference type="NCBIfam" id="NF045485">
    <property type="entry name" value="FPPsyn"/>
    <property type="match status" value="1"/>
</dbReference>
<evidence type="ECO:0000256" key="4">
    <source>
        <dbReference type="ARBA" id="ARBA00022723"/>
    </source>
</evidence>
<dbReference type="InterPro" id="IPR033749">
    <property type="entry name" value="Polyprenyl_synt_CS"/>
</dbReference>
<keyword evidence="9" id="KW-1185">Reference proteome</keyword>
<dbReference type="Pfam" id="PF00348">
    <property type="entry name" value="polyprenyl_synt"/>
    <property type="match status" value="1"/>
</dbReference>
<dbReference type="SFLD" id="SFLDS00005">
    <property type="entry name" value="Isoprenoid_Synthase_Type_I"/>
    <property type="match status" value="1"/>
</dbReference>
<name>A0ABM7FSR8_9STAP</name>
<dbReference type="InterPro" id="IPR000092">
    <property type="entry name" value="Polyprenyl_synt"/>
</dbReference>
<protein>
    <submittedName>
        <fullName evidence="8">Geranyltranstransferase homolog</fullName>
    </submittedName>
</protein>
<sequence length="288" mass="32239">MNNLIEQINTKLNQSIQNSSLNTDLEESMMYSLQAGGKRIRPVLLLLTLNMLKGDYDKGVQSALALEMIHTYSLIHDDLPAMDDDDYRRGKLTNHKVYGEWKAILAGDALLTKAFELVSNDELIEDKVKVKLVQRLSKASGHLGMVGGQTLDMQSENKTVDLTTLEAIHKAKTGALLTFAVMAAVDIAQVDQETSDHLEKFSQHLGLMFQIKDDLLDVYGDEEKLGKAVGSDETNHKSTYVSLLGKEGAEDKLDYHMKQALYCLDCLPSQFDTAQLKEIVDLFYNRDH</sequence>
<organism evidence="8 9">
    <name type="scientific">Staphylococcus caprae</name>
    <dbReference type="NCBI Taxonomy" id="29380"/>
    <lineage>
        <taxon>Bacteria</taxon>
        <taxon>Bacillati</taxon>
        <taxon>Bacillota</taxon>
        <taxon>Bacilli</taxon>
        <taxon>Bacillales</taxon>
        <taxon>Staphylococcaceae</taxon>
        <taxon>Staphylococcus</taxon>
    </lineage>
</organism>
<keyword evidence="5" id="KW-0460">Magnesium</keyword>
<dbReference type="InterPro" id="IPR053378">
    <property type="entry name" value="Prenyl_diphosphate_synthase"/>
</dbReference>
<evidence type="ECO:0000256" key="6">
    <source>
        <dbReference type="ARBA" id="ARBA00023229"/>
    </source>
</evidence>
<dbReference type="EMBL" id="AP018586">
    <property type="protein sequence ID" value="BBD92435.1"/>
    <property type="molecule type" value="Genomic_DNA"/>
</dbReference>
<dbReference type="SUPFAM" id="SSF48576">
    <property type="entry name" value="Terpenoid synthases"/>
    <property type="match status" value="1"/>
</dbReference>
<keyword evidence="4" id="KW-0479">Metal-binding</keyword>
<dbReference type="PANTHER" id="PTHR43281">
    <property type="entry name" value="FARNESYL DIPHOSPHATE SYNTHASE"/>
    <property type="match status" value="1"/>
</dbReference>
<evidence type="ECO:0000256" key="2">
    <source>
        <dbReference type="ARBA" id="ARBA00006706"/>
    </source>
</evidence>
<proteinExistence type="inferred from homology"/>
<dbReference type="PROSITE" id="PS00723">
    <property type="entry name" value="POLYPRENYL_SYNTHASE_1"/>
    <property type="match status" value="1"/>
</dbReference>
<dbReference type="CDD" id="cd00685">
    <property type="entry name" value="Trans_IPPS_HT"/>
    <property type="match status" value="1"/>
</dbReference>
<dbReference type="PANTHER" id="PTHR43281:SF1">
    <property type="entry name" value="FARNESYL DIPHOSPHATE SYNTHASE"/>
    <property type="match status" value="1"/>
</dbReference>
<evidence type="ECO:0000256" key="5">
    <source>
        <dbReference type="ARBA" id="ARBA00022842"/>
    </source>
</evidence>
<dbReference type="InterPro" id="IPR008949">
    <property type="entry name" value="Isoprenoid_synthase_dom_sf"/>
</dbReference>
<dbReference type="Gene3D" id="1.10.600.10">
    <property type="entry name" value="Farnesyl Diphosphate Synthase"/>
    <property type="match status" value="1"/>
</dbReference>
<dbReference type="Proteomes" id="UP000274772">
    <property type="component" value="Chromosome"/>
</dbReference>
<keyword evidence="3 7" id="KW-0808">Transferase</keyword>
<accession>A0ABM7FSR8</accession>